<feature type="binding site" evidence="7">
    <location>
        <position position="43"/>
    </location>
    <ligand>
        <name>3-phosphoshikimate</name>
        <dbReference type="ChEBI" id="CHEBI:145989"/>
    </ligand>
</feature>
<keyword evidence="5 7" id="KW-0057">Aromatic amino acid biosynthesis</keyword>
<proteinExistence type="inferred from homology"/>
<dbReference type="EC" id="2.5.1.19" evidence="7"/>
<dbReference type="SUPFAM" id="SSF55205">
    <property type="entry name" value="EPT/RTPC-like"/>
    <property type="match status" value="1"/>
</dbReference>
<dbReference type="InterPro" id="IPR006264">
    <property type="entry name" value="EPSP_synthase"/>
</dbReference>
<feature type="binding site" evidence="7">
    <location>
        <position position="113"/>
    </location>
    <ligand>
        <name>phosphoenolpyruvate</name>
        <dbReference type="ChEBI" id="CHEBI:58702"/>
    </ligand>
</feature>
<dbReference type="HAMAP" id="MF_00210">
    <property type="entry name" value="EPSP_synth"/>
    <property type="match status" value="1"/>
</dbReference>
<dbReference type="Proteomes" id="UP001232973">
    <property type="component" value="Unassembled WGS sequence"/>
</dbReference>
<evidence type="ECO:0000313" key="10">
    <source>
        <dbReference type="Proteomes" id="UP001232973"/>
    </source>
</evidence>
<dbReference type="PANTHER" id="PTHR21090:SF5">
    <property type="entry name" value="PENTAFUNCTIONAL AROM POLYPEPTIDE"/>
    <property type="match status" value="1"/>
</dbReference>
<feature type="binding site" evidence="7">
    <location>
        <position position="436"/>
    </location>
    <ligand>
        <name>phosphoenolpyruvate</name>
        <dbReference type="ChEBI" id="CHEBI:58702"/>
    </ligand>
</feature>
<evidence type="ECO:0000256" key="1">
    <source>
        <dbReference type="ARBA" id="ARBA00004811"/>
    </source>
</evidence>
<comment type="caution">
    <text evidence="9">The sequence shown here is derived from an EMBL/GenBank/DDBJ whole genome shotgun (WGS) entry which is preliminary data.</text>
</comment>
<dbReference type="EMBL" id="JAUSTP010000001">
    <property type="protein sequence ID" value="MDQ0188541.1"/>
    <property type="molecule type" value="Genomic_DNA"/>
</dbReference>
<dbReference type="NCBIfam" id="TIGR01356">
    <property type="entry name" value="aroA"/>
    <property type="match status" value="1"/>
</dbReference>
<comment type="similarity">
    <text evidence="2 7">Belongs to the EPSP synthase family.</text>
</comment>
<comment type="caution">
    <text evidence="7">Lacks conserved residue(s) required for the propagation of feature annotation.</text>
</comment>
<feature type="binding site" evidence="7">
    <location>
        <position position="188"/>
    </location>
    <ligand>
        <name>3-phosphoshikimate</name>
        <dbReference type="ChEBI" id="CHEBI:145989"/>
    </ligand>
</feature>
<feature type="binding site" evidence="7">
    <location>
        <position position="411"/>
    </location>
    <ligand>
        <name>phosphoenolpyruvate</name>
        <dbReference type="ChEBI" id="CHEBI:58702"/>
    </ligand>
</feature>
<protein>
    <recommendedName>
        <fullName evidence="7">3-phosphoshikimate 1-carboxyvinyltransferase</fullName>
        <ecNumber evidence="7">2.5.1.19</ecNumber>
    </recommendedName>
    <alternativeName>
        <fullName evidence="7">5-enolpyruvylshikimate-3-phosphate synthase</fullName>
        <shortName evidence="7">EPSP synthase</shortName>
        <shortName evidence="7">EPSPS</shortName>
    </alternativeName>
</protein>
<evidence type="ECO:0000256" key="3">
    <source>
        <dbReference type="ARBA" id="ARBA00022605"/>
    </source>
</evidence>
<dbReference type="InterPro" id="IPR013792">
    <property type="entry name" value="RNA3'P_cycl/enolpyr_Trfase_a/b"/>
</dbReference>
<dbReference type="PANTHER" id="PTHR21090">
    <property type="entry name" value="AROM/DEHYDROQUINATE SYNTHASE"/>
    <property type="match status" value="1"/>
</dbReference>
<reference evidence="9 10" key="1">
    <citation type="submission" date="2023-07" db="EMBL/GenBank/DDBJ databases">
        <title>Genomic Encyclopedia of Type Strains, Phase IV (KMG-IV): sequencing the most valuable type-strain genomes for metagenomic binning, comparative biology and taxonomic classification.</title>
        <authorList>
            <person name="Goeker M."/>
        </authorList>
    </citation>
    <scope>NUCLEOTIDE SEQUENCE [LARGE SCALE GENOMIC DNA]</scope>
    <source>
        <strain evidence="9 10">DSM 4006</strain>
    </source>
</reference>
<feature type="binding site" evidence="7">
    <location>
        <position position="370"/>
    </location>
    <ligand>
        <name>phosphoenolpyruvate</name>
        <dbReference type="ChEBI" id="CHEBI:58702"/>
    </ligand>
</feature>
<name>A0ABT9XE22_9BACL</name>
<evidence type="ECO:0000256" key="4">
    <source>
        <dbReference type="ARBA" id="ARBA00022679"/>
    </source>
</evidence>
<dbReference type="PIRSF" id="PIRSF000505">
    <property type="entry name" value="EPSPS"/>
    <property type="match status" value="1"/>
</dbReference>
<dbReference type="PROSITE" id="PS00885">
    <property type="entry name" value="EPSP_SYNTHASE_2"/>
    <property type="match status" value="1"/>
</dbReference>
<evidence type="ECO:0000313" key="9">
    <source>
        <dbReference type="EMBL" id="MDQ0188541.1"/>
    </source>
</evidence>
<feature type="binding site" evidence="7">
    <location>
        <position position="142"/>
    </location>
    <ligand>
        <name>phosphoenolpyruvate</name>
        <dbReference type="ChEBI" id="CHEBI:58702"/>
    </ligand>
</feature>
<feature type="active site" description="Proton acceptor" evidence="7">
    <location>
        <position position="339"/>
    </location>
</feature>
<keyword evidence="4 7" id="KW-0808">Transferase</keyword>
<keyword evidence="7" id="KW-0963">Cytoplasm</keyword>
<evidence type="ECO:0000256" key="5">
    <source>
        <dbReference type="ARBA" id="ARBA00023141"/>
    </source>
</evidence>
<comment type="subunit">
    <text evidence="7">Monomer.</text>
</comment>
<feature type="binding site" evidence="7">
    <location>
        <position position="366"/>
    </location>
    <ligand>
        <name>3-phosphoshikimate</name>
        <dbReference type="ChEBI" id="CHEBI:145989"/>
    </ligand>
</feature>
<dbReference type="Gene3D" id="3.65.10.10">
    <property type="entry name" value="Enolpyruvate transferase domain"/>
    <property type="match status" value="2"/>
</dbReference>
<comment type="function">
    <text evidence="7">Catalyzes the transfer of the enolpyruvyl moiety of phosphoenolpyruvate (PEP) to the 5-hydroxyl of shikimate-3-phosphate (S3P) to produce enolpyruvyl shikimate-3-phosphate and inorganic phosphate.</text>
</comment>
<dbReference type="GO" id="GO:0003866">
    <property type="term" value="F:3-phosphoshikimate 1-carboxyvinyltransferase activity"/>
    <property type="evidence" value="ECO:0007669"/>
    <property type="project" value="UniProtKB-EC"/>
</dbReference>
<comment type="pathway">
    <text evidence="1 7">Metabolic intermediate biosynthesis; chorismate biosynthesis; chorismate from D-erythrose 4-phosphate and phosphoenolpyruvate: step 6/7.</text>
</comment>
<feature type="binding site" evidence="7">
    <location>
        <position position="42"/>
    </location>
    <ligand>
        <name>phosphoenolpyruvate</name>
        <dbReference type="ChEBI" id="CHEBI:58702"/>
    </ligand>
</feature>
<gene>
    <name evidence="7" type="primary">aroA</name>
    <name evidence="9" type="ORF">J2S03_000345</name>
</gene>
<dbReference type="Pfam" id="PF00275">
    <property type="entry name" value="EPSP_synthase"/>
    <property type="match status" value="1"/>
</dbReference>
<feature type="binding site" evidence="7">
    <location>
        <position position="47"/>
    </location>
    <ligand>
        <name>3-phosphoshikimate</name>
        <dbReference type="ChEBI" id="CHEBI:145989"/>
    </ligand>
</feature>
<evidence type="ECO:0000259" key="8">
    <source>
        <dbReference type="Pfam" id="PF00275"/>
    </source>
</evidence>
<organism evidence="9 10">
    <name type="scientific">Alicyclobacillus cycloheptanicus</name>
    <dbReference type="NCBI Taxonomy" id="1457"/>
    <lineage>
        <taxon>Bacteria</taxon>
        <taxon>Bacillati</taxon>
        <taxon>Bacillota</taxon>
        <taxon>Bacilli</taxon>
        <taxon>Bacillales</taxon>
        <taxon>Alicyclobacillaceae</taxon>
        <taxon>Alicyclobacillus</taxon>
    </lineage>
</organism>
<feature type="binding site" evidence="7">
    <location>
        <position position="189"/>
    </location>
    <ligand>
        <name>3-phosphoshikimate</name>
        <dbReference type="ChEBI" id="CHEBI:145989"/>
    </ligand>
</feature>
<evidence type="ECO:0000256" key="7">
    <source>
        <dbReference type="HAMAP-Rule" id="MF_00210"/>
    </source>
</evidence>
<feature type="binding site" evidence="7">
    <location>
        <position position="190"/>
    </location>
    <ligand>
        <name>phosphoenolpyruvate</name>
        <dbReference type="ChEBI" id="CHEBI:58702"/>
    </ligand>
</feature>
<accession>A0ABT9XE22</accession>
<feature type="binding site" evidence="7">
    <location>
        <position position="190"/>
    </location>
    <ligand>
        <name>3-phosphoshikimate</name>
        <dbReference type="ChEBI" id="CHEBI:145989"/>
    </ligand>
</feature>
<feature type="domain" description="Enolpyruvate transferase" evidence="8">
    <location>
        <begin position="31"/>
        <end position="444"/>
    </location>
</feature>
<feature type="binding site" evidence="7">
    <location>
        <position position="339"/>
    </location>
    <ligand>
        <name>3-phosphoshikimate</name>
        <dbReference type="ChEBI" id="CHEBI:145989"/>
    </ligand>
</feature>
<dbReference type="InterPro" id="IPR036968">
    <property type="entry name" value="Enolpyruvate_Tfrase_sf"/>
</dbReference>
<dbReference type="InterPro" id="IPR023193">
    <property type="entry name" value="EPSP_synthase_CS"/>
</dbReference>
<dbReference type="InterPro" id="IPR001986">
    <property type="entry name" value="Enolpyruvate_Tfrase_dom"/>
</dbReference>
<sequence>MSDATPDLQARSPWSTLTGVQRMHVDPYRGSVTGELSVPGSKSFTNRALIIAAMARGQSRLSGILQSDDSYWCIDALQRLGIAVHVDGDCVEIEGCGGAWPTLAGSLYLGASGTLSRFLPGALAAAPQGRWTLDGSSRLRERPMRPLLDGLTRLGAQLSFEGQPGALPFTVHANGLDGGEVFISGDTSSQFISGLLIAAPYARTPVTIHVTSPIVQHAYVRMTLDLMAQFGVDVEYTEDLRKLRVEPAAYQARELSLEADASTACYFLALAAVTGGRVCVQNLPPTTRQPDIGLVDVLARMGCTVERTTSSIALSGPPQTSASAPLKGGFTVSMKEMSDQAVLLAAIAVYADAPVTITDVAHIRAHESDRIAAICASLQRLGIQVEEHEDGLTVYPGRPGQAALPSYDDHRIAMSLSVLAAAGQGADILDPGCVSKTCPAFFDLLGQLGIHTQAHRS</sequence>
<comment type="subcellular location">
    <subcellularLocation>
        <location evidence="7">Cytoplasm</location>
    </subcellularLocation>
</comment>
<feature type="binding site" evidence="7">
    <location>
        <position position="42"/>
    </location>
    <ligand>
        <name>3-phosphoshikimate</name>
        <dbReference type="ChEBI" id="CHEBI:145989"/>
    </ligand>
</feature>
<keyword evidence="3 7" id="KW-0028">Amino-acid biosynthesis</keyword>
<dbReference type="RefSeq" id="WP_274455940.1">
    <property type="nucleotide sequence ID" value="NZ_CP067097.1"/>
</dbReference>
<dbReference type="CDD" id="cd01556">
    <property type="entry name" value="EPSP_synthase"/>
    <property type="match status" value="1"/>
</dbReference>
<evidence type="ECO:0000256" key="6">
    <source>
        <dbReference type="ARBA" id="ARBA00044633"/>
    </source>
</evidence>
<keyword evidence="10" id="KW-1185">Reference proteome</keyword>
<comment type="catalytic activity">
    <reaction evidence="6">
        <text>3-phosphoshikimate + phosphoenolpyruvate = 5-O-(1-carboxyvinyl)-3-phosphoshikimate + phosphate</text>
        <dbReference type="Rhea" id="RHEA:21256"/>
        <dbReference type="ChEBI" id="CHEBI:43474"/>
        <dbReference type="ChEBI" id="CHEBI:57701"/>
        <dbReference type="ChEBI" id="CHEBI:58702"/>
        <dbReference type="ChEBI" id="CHEBI:145989"/>
        <dbReference type="EC" id="2.5.1.19"/>
    </reaction>
    <physiologicalReaction direction="left-to-right" evidence="6">
        <dbReference type="Rhea" id="RHEA:21257"/>
    </physiologicalReaction>
</comment>
<evidence type="ECO:0000256" key="2">
    <source>
        <dbReference type="ARBA" id="ARBA00009948"/>
    </source>
</evidence>